<name>A0ABY4ALM6_9BURK</name>
<accession>A0ABY4ALM6</accession>
<evidence type="ECO:0000313" key="3">
    <source>
        <dbReference type="Proteomes" id="UP000831607"/>
    </source>
</evidence>
<keyword evidence="1" id="KW-0812">Transmembrane</keyword>
<keyword evidence="1" id="KW-0472">Membrane</keyword>
<evidence type="ECO:0000313" key="2">
    <source>
        <dbReference type="EMBL" id="UOD49972.1"/>
    </source>
</evidence>
<dbReference type="EMBL" id="CP063982">
    <property type="protein sequence ID" value="UOD49972.1"/>
    <property type="molecule type" value="Genomic_DNA"/>
</dbReference>
<sequence length="106" mass="11681">MNDWYVLLAVLAMGTVTFLIRALPFIGTRWLRGSSLAQRVGRFLPPAIMTLLLLHSTLDLGLQASDQLLPAIVAVLVVLGMQLRLRQPLLSIAAGTVLYMLWIQLA</sequence>
<dbReference type="InterPro" id="IPR008407">
    <property type="entry name" value="Brnchd-chn_aa_trnsp_AzlD"/>
</dbReference>
<feature type="transmembrane region" description="Helical" evidence="1">
    <location>
        <begin position="40"/>
        <end position="58"/>
    </location>
</feature>
<organism evidence="2 3">
    <name type="scientific">Orrella daihaiensis</name>
    <dbReference type="NCBI Taxonomy" id="2782176"/>
    <lineage>
        <taxon>Bacteria</taxon>
        <taxon>Pseudomonadati</taxon>
        <taxon>Pseudomonadota</taxon>
        <taxon>Betaproteobacteria</taxon>
        <taxon>Burkholderiales</taxon>
        <taxon>Alcaligenaceae</taxon>
        <taxon>Orrella</taxon>
    </lineage>
</organism>
<proteinExistence type="predicted"/>
<keyword evidence="1" id="KW-1133">Transmembrane helix</keyword>
<keyword evidence="3" id="KW-1185">Reference proteome</keyword>
<dbReference type="RefSeq" id="WP_243478367.1">
    <property type="nucleotide sequence ID" value="NZ_CP063982.1"/>
</dbReference>
<gene>
    <name evidence="2" type="ORF">DHf2319_11105</name>
</gene>
<feature type="transmembrane region" description="Helical" evidence="1">
    <location>
        <begin position="6"/>
        <end position="28"/>
    </location>
</feature>
<evidence type="ECO:0000256" key="1">
    <source>
        <dbReference type="SAM" id="Phobius"/>
    </source>
</evidence>
<feature type="transmembrane region" description="Helical" evidence="1">
    <location>
        <begin position="64"/>
        <end position="81"/>
    </location>
</feature>
<feature type="transmembrane region" description="Helical" evidence="1">
    <location>
        <begin position="88"/>
        <end position="105"/>
    </location>
</feature>
<reference evidence="2 3" key="1">
    <citation type="submission" date="2020-11" db="EMBL/GenBank/DDBJ databases">
        <title>Algicoccus daihaiensis sp.nov., isolated from Daihai Lake in Inner Mongolia.</title>
        <authorList>
            <person name="Kai J."/>
        </authorList>
    </citation>
    <scope>NUCLEOTIDE SEQUENCE [LARGE SCALE GENOMIC DNA]</scope>
    <source>
        <strain evidence="3">f23</strain>
    </source>
</reference>
<dbReference type="Proteomes" id="UP000831607">
    <property type="component" value="Chromosome"/>
</dbReference>
<protein>
    <submittedName>
        <fullName evidence="2">AzlD domain-containing protein</fullName>
    </submittedName>
</protein>
<dbReference type="Pfam" id="PF05437">
    <property type="entry name" value="AzlD"/>
    <property type="match status" value="1"/>
</dbReference>